<evidence type="ECO:0000256" key="3">
    <source>
        <dbReference type="ARBA" id="ARBA00022692"/>
    </source>
</evidence>
<keyword evidence="9 10" id="KW-0807">Transducer</keyword>
<keyword evidence="7 10" id="KW-0675">Receptor</keyword>
<dbReference type="SUPFAM" id="SSF81321">
    <property type="entry name" value="Family A G protein-coupled receptor-like"/>
    <property type="match status" value="1"/>
</dbReference>
<dbReference type="Gene3D" id="1.20.1070.10">
    <property type="entry name" value="Rhodopsin 7-helix transmembrane proteins"/>
    <property type="match status" value="1"/>
</dbReference>
<evidence type="ECO:0000256" key="11">
    <source>
        <dbReference type="SAM" id="Phobius"/>
    </source>
</evidence>
<feature type="transmembrane region" description="Helical" evidence="11">
    <location>
        <begin position="97"/>
        <end position="115"/>
    </location>
</feature>
<evidence type="ECO:0000256" key="8">
    <source>
        <dbReference type="ARBA" id="ARBA00023180"/>
    </source>
</evidence>
<reference evidence="13" key="1">
    <citation type="submission" date="2021-01" db="UniProtKB">
        <authorList>
            <consortium name="EnsemblMetazoa"/>
        </authorList>
    </citation>
    <scope>IDENTIFICATION</scope>
</reference>
<evidence type="ECO:0000256" key="5">
    <source>
        <dbReference type="ARBA" id="ARBA00023040"/>
    </source>
</evidence>
<organism evidence="13 14">
    <name type="scientific">Clytia hemisphaerica</name>
    <dbReference type="NCBI Taxonomy" id="252671"/>
    <lineage>
        <taxon>Eukaryota</taxon>
        <taxon>Metazoa</taxon>
        <taxon>Cnidaria</taxon>
        <taxon>Hydrozoa</taxon>
        <taxon>Hydroidolina</taxon>
        <taxon>Leptothecata</taxon>
        <taxon>Obeliida</taxon>
        <taxon>Clytiidae</taxon>
        <taxon>Clytia</taxon>
    </lineage>
</organism>
<dbReference type="EnsemblMetazoa" id="CLYHEMT002644.1">
    <property type="protein sequence ID" value="CLYHEMP002644.1"/>
    <property type="gene ID" value="CLYHEMG002644"/>
</dbReference>
<dbReference type="OrthoDB" id="5960696at2759"/>
<dbReference type="RefSeq" id="XP_066929809.1">
    <property type="nucleotide sequence ID" value="XM_067073708.1"/>
</dbReference>
<dbReference type="Proteomes" id="UP000594262">
    <property type="component" value="Unplaced"/>
</dbReference>
<keyword evidence="4 11" id="KW-1133">Transmembrane helix</keyword>
<feature type="transmembrane region" description="Helical" evidence="11">
    <location>
        <begin position="160"/>
        <end position="183"/>
    </location>
</feature>
<evidence type="ECO:0000256" key="4">
    <source>
        <dbReference type="ARBA" id="ARBA00022989"/>
    </source>
</evidence>
<keyword evidence="8" id="KW-0325">Glycoprotein</keyword>
<evidence type="ECO:0000256" key="7">
    <source>
        <dbReference type="ARBA" id="ARBA00023170"/>
    </source>
</evidence>
<dbReference type="PROSITE" id="PS00237">
    <property type="entry name" value="G_PROTEIN_RECEP_F1_1"/>
    <property type="match status" value="1"/>
</dbReference>
<protein>
    <recommendedName>
        <fullName evidence="12">G-protein coupled receptors family 1 profile domain-containing protein</fullName>
    </recommendedName>
</protein>
<dbReference type="PROSITE" id="PS50262">
    <property type="entry name" value="G_PROTEIN_RECEP_F1_2"/>
    <property type="match status" value="1"/>
</dbReference>
<feature type="domain" description="G-protein coupled receptors family 1 profile" evidence="12">
    <location>
        <begin position="33"/>
        <end position="278"/>
    </location>
</feature>
<proteinExistence type="inferred from homology"/>
<dbReference type="InterPro" id="IPR017452">
    <property type="entry name" value="GPCR_Rhodpsn_7TM"/>
</dbReference>
<feature type="transmembrane region" description="Helical" evidence="11">
    <location>
        <begin position="53"/>
        <end position="77"/>
    </location>
</feature>
<feature type="transmembrane region" description="Helical" evidence="11">
    <location>
        <begin position="258"/>
        <end position="280"/>
    </location>
</feature>
<dbReference type="CDD" id="cd00637">
    <property type="entry name" value="7tm_classA_rhodopsin-like"/>
    <property type="match status" value="1"/>
</dbReference>
<keyword evidence="2" id="KW-1003">Cell membrane</keyword>
<evidence type="ECO:0000313" key="13">
    <source>
        <dbReference type="EnsemblMetazoa" id="CLYHEMP002644.1"/>
    </source>
</evidence>
<dbReference type="GO" id="GO:0005886">
    <property type="term" value="C:plasma membrane"/>
    <property type="evidence" value="ECO:0007669"/>
    <property type="project" value="UniProtKB-SubCell"/>
</dbReference>
<accession>A0A7M5ULU0</accession>
<evidence type="ECO:0000259" key="12">
    <source>
        <dbReference type="PROSITE" id="PS50262"/>
    </source>
</evidence>
<dbReference type="PANTHER" id="PTHR24246">
    <property type="entry name" value="OLFACTORY RECEPTOR AND ADENOSINE RECEPTOR"/>
    <property type="match status" value="1"/>
</dbReference>
<evidence type="ECO:0000313" key="14">
    <source>
        <dbReference type="Proteomes" id="UP000594262"/>
    </source>
</evidence>
<dbReference type="Pfam" id="PF00001">
    <property type="entry name" value="7tm_1"/>
    <property type="match status" value="2"/>
</dbReference>
<keyword evidence="3 10" id="KW-0812">Transmembrane</keyword>
<comment type="subcellular location">
    <subcellularLocation>
        <location evidence="1">Cell membrane</location>
        <topology evidence="1">Multi-pass membrane protein</topology>
    </subcellularLocation>
</comment>
<feature type="transmembrane region" description="Helical" evidence="11">
    <location>
        <begin position="136"/>
        <end position="154"/>
    </location>
</feature>
<dbReference type="GO" id="GO:0004930">
    <property type="term" value="F:G protein-coupled receptor activity"/>
    <property type="evidence" value="ECO:0007669"/>
    <property type="project" value="UniProtKB-KW"/>
</dbReference>
<evidence type="ECO:0000256" key="9">
    <source>
        <dbReference type="ARBA" id="ARBA00023224"/>
    </source>
</evidence>
<evidence type="ECO:0000256" key="1">
    <source>
        <dbReference type="ARBA" id="ARBA00004651"/>
    </source>
</evidence>
<name>A0A7M5ULU0_9CNID</name>
<feature type="transmembrane region" description="Helical" evidence="11">
    <location>
        <begin position="223"/>
        <end position="246"/>
    </location>
</feature>
<dbReference type="InterPro" id="IPR000276">
    <property type="entry name" value="GPCR_Rhodpsn"/>
</dbReference>
<evidence type="ECO:0000256" key="6">
    <source>
        <dbReference type="ARBA" id="ARBA00023136"/>
    </source>
</evidence>
<feature type="transmembrane region" description="Helical" evidence="11">
    <location>
        <begin position="17"/>
        <end position="41"/>
    </location>
</feature>
<dbReference type="PANTHER" id="PTHR24246:SF27">
    <property type="entry name" value="ADENOSINE RECEPTOR, ISOFORM A"/>
    <property type="match status" value="1"/>
</dbReference>
<dbReference type="GeneID" id="136817369"/>
<dbReference type="SMART" id="SM01381">
    <property type="entry name" value="7TM_GPCR_Srsx"/>
    <property type="match status" value="1"/>
</dbReference>
<evidence type="ECO:0000256" key="2">
    <source>
        <dbReference type="ARBA" id="ARBA00022475"/>
    </source>
</evidence>
<keyword evidence="6 11" id="KW-0472">Membrane</keyword>
<keyword evidence="14" id="KW-1185">Reference proteome</keyword>
<dbReference type="AlphaFoldDB" id="A0A7M5ULU0"/>
<keyword evidence="5 10" id="KW-0297">G-protein coupled receptor</keyword>
<dbReference type="PRINTS" id="PR00237">
    <property type="entry name" value="GPCRRHODOPSN"/>
</dbReference>
<evidence type="ECO:0000256" key="10">
    <source>
        <dbReference type="RuleBase" id="RU000688"/>
    </source>
</evidence>
<comment type="similarity">
    <text evidence="10">Belongs to the G-protein coupled receptor 1 family.</text>
</comment>
<sequence length="333" mass="38373">MTSFDCGGVQAPKDVSIFSAVTSLLLCIIISIGNFLIIWVIYKDPLKKLRTPFTYFIVNLATADLIVGTITCPIYAYTLILESLGGLSDTMAQTMHMTFFISSTASILSLIALSLDRYIAIEFPFRYKLYFTGNRCRLITIVIWVLAISLSWIYMKVGYISHLMVFANSSIVIAFFIFIGTYFRAYRFLRQETQRYRQRAITIMSTTQEHLNRLNNERRVTRVFLTVLIVFLCTYCPATIMIYLLQSFPSWDCTTRHWIRDLVIFFITINSSVNPFVYTIRLKTFQTSLRLVLSRSESINRQDRHSSVSSSTVMTHDLHSIKRDSGSTLPHHL</sequence>